<keyword evidence="3" id="KW-1185">Reference proteome</keyword>
<feature type="compositionally biased region" description="Acidic residues" evidence="1">
    <location>
        <begin position="200"/>
        <end position="210"/>
    </location>
</feature>
<accession>A0A2P0VN09</accession>
<organism evidence="2">
    <name type="scientific">Tetraselmis virus 1</name>
    <dbReference type="NCBI Taxonomy" id="2060617"/>
    <lineage>
        <taxon>Viruses</taxon>
        <taxon>Varidnaviria</taxon>
        <taxon>Bamfordvirae</taxon>
        <taxon>Nucleocytoviricota</taxon>
        <taxon>Megaviricetes</taxon>
        <taxon>Imitervirales</taxon>
        <taxon>Allomimiviridae</taxon>
        <taxon>Oceanusvirus</taxon>
        <taxon>Oceanusvirus kaneohense</taxon>
    </lineage>
</organism>
<protein>
    <submittedName>
        <fullName evidence="2">Uncharacterized protein</fullName>
    </submittedName>
</protein>
<reference evidence="2" key="1">
    <citation type="journal article" date="2018" name="Virology">
        <title>A giant virus infecting green algae encodes key fermentation genes.</title>
        <authorList>
            <person name="Schvarcz C.R."/>
            <person name="Steward G.F."/>
        </authorList>
    </citation>
    <scope>NUCLEOTIDE SEQUENCE [LARGE SCALE GENOMIC DNA]</scope>
</reference>
<name>A0A2P0VN09_9VIRU</name>
<sequence>MFVIHHPHVIEDGSVIAAVTTTDLRSRYRQRISNLVVSDKDANWTRGLTSDNGEEWMQSLSDVHSNLSAVLQGWLSKHHDVLPWSPDTDLDLKPIVRKMKRGFSYIMFRNSKEQDLDYDINDECDFIIELREIRKSGTATGFTTIWRVVEYSNVSEKSAEEEREPAEEEHEPAEEEHEPAEEEHDQPVIEDDAVGVSETNEPEEPSEENPETSAVDVPDVSRPQEECIPDSVKEECTENEDVDKESDKHSDDDCEGNSESETEEEDIDHDIPEIDKHIEIQIQEDNQKEKLLEEMNMLKSRLDMLASKMDS</sequence>
<dbReference type="Proteomes" id="UP000244773">
    <property type="component" value="Segment"/>
</dbReference>
<proteinExistence type="predicted"/>
<gene>
    <name evidence="2" type="ORF">TetV_194</name>
</gene>
<feature type="compositionally biased region" description="Acidic residues" evidence="1">
    <location>
        <begin position="252"/>
        <end position="268"/>
    </location>
</feature>
<evidence type="ECO:0000256" key="1">
    <source>
        <dbReference type="SAM" id="MobiDB-lite"/>
    </source>
</evidence>
<evidence type="ECO:0000313" key="3">
    <source>
        <dbReference type="Proteomes" id="UP000244773"/>
    </source>
</evidence>
<dbReference type="EMBL" id="KY322437">
    <property type="protein sequence ID" value="AUF82286.1"/>
    <property type="molecule type" value="Genomic_DNA"/>
</dbReference>
<evidence type="ECO:0000313" key="2">
    <source>
        <dbReference type="EMBL" id="AUF82286.1"/>
    </source>
</evidence>
<feature type="region of interest" description="Disordered" evidence="1">
    <location>
        <begin position="154"/>
        <end position="273"/>
    </location>
</feature>
<feature type="compositionally biased region" description="Acidic residues" evidence="1">
    <location>
        <begin position="159"/>
        <end position="193"/>
    </location>
</feature>